<organism evidence="1">
    <name type="scientific">Rhizophora mucronata</name>
    <name type="common">Asiatic mangrove</name>
    <dbReference type="NCBI Taxonomy" id="61149"/>
    <lineage>
        <taxon>Eukaryota</taxon>
        <taxon>Viridiplantae</taxon>
        <taxon>Streptophyta</taxon>
        <taxon>Embryophyta</taxon>
        <taxon>Tracheophyta</taxon>
        <taxon>Spermatophyta</taxon>
        <taxon>Magnoliopsida</taxon>
        <taxon>eudicotyledons</taxon>
        <taxon>Gunneridae</taxon>
        <taxon>Pentapetalae</taxon>
        <taxon>rosids</taxon>
        <taxon>fabids</taxon>
        <taxon>Malpighiales</taxon>
        <taxon>Rhizophoraceae</taxon>
        <taxon>Rhizophora</taxon>
    </lineage>
</organism>
<dbReference type="AlphaFoldDB" id="A0A2P2QL94"/>
<proteinExistence type="predicted"/>
<name>A0A2P2QL94_RHIMU</name>
<protein>
    <submittedName>
        <fullName evidence="1">Uncharacterized protein</fullName>
    </submittedName>
</protein>
<evidence type="ECO:0000313" key="1">
    <source>
        <dbReference type="EMBL" id="MBX67738.1"/>
    </source>
</evidence>
<reference evidence="1" key="1">
    <citation type="submission" date="2018-02" db="EMBL/GenBank/DDBJ databases">
        <title>Rhizophora mucronata_Transcriptome.</title>
        <authorList>
            <person name="Meera S.P."/>
            <person name="Sreeshan A."/>
            <person name="Augustine A."/>
        </authorList>
    </citation>
    <scope>NUCLEOTIDE SEQUENCE</scope>
    <source>
        <tissue evidence="1">Leaf</tissue>
    </source>
</reference>
<dbReference type="EMBL" id="GGEC01087254">
    <property type="protein sequence ID" value="MBX67738.1"/>
    <property type="molecule type" value="Transcribed_RNA"/>
</dbReference>
<sequence>MHQKIDPSESNQLQHMFHEVLENKTDFVNS</sequence>
<accession>A0A2P2QL94</accession>